<dbReference type="SUPFAM" id="SSF51261">
    <property type="entry name" value="Duplicated hybrid motif"/>
    <property type="match status" value="1"/>
</dbReference>
<evidence type="ECO:0000256" key="1">
    <source>
        <dbReference type="SAM" id="MobiDB-lite"/>
    </source>
</evidence>
<dbReference type="InterPro" id="IPR011055">
    <property type="entry name" value="Dup_hybrid_motif"/>
</dbReference>
<feature type="signal peptide" evidence="2">
    <location>
        <begin position="1"/>
        <end position="22"/>
    </location>
</feature>
<comment type="caution">
    <text evidence="4">The sequence shown here is derived from an EMBL/GenBank/DDBJ whole genome shotgun (WGS) entry which is preliminary data.</text>
</comment>
<dbReference type="EC" id="3.4.24.-" evidence="4"/>
<dbReference type="Proteomes" id="UP001614391">
    <property type="component" value="Unassembled WGS sequence"/>
</dbReference>
<dbReference type="GO" id="GO:0016787">
    <property type="term" value="F:hydrolase activity"/>
    <property type="evidence" value="ECO:0007669"/>
    <property type="project" value="UniProtKB-KW"/>
</dbReference>
<keyword evidence="4" id="KW-0378">Hydrolase</keyword>
<dbReference type="Pfam" id="PF01551">
    <property type="entry name" value="Peptidase_M23"/>
    <property type="match status" value="1"/>
</dbReference>
<sequence>MLSGLPVRIAVTALAVTGLLAAAPSTPTTPRVPAAASAPAAGSPSSGVTVKMPTSVADRLGSDRKALVDAVSADVLSRARGTGGPAPATAAGKLAAEGRKVVVDVRTVTRDWARGVAYVEASRARHGAPEGWLYLAHRENGRWVSGLEGDPEFAAHVAGSPLVGAAERRTMAAYAERTAAPRTRMPAPEAHEAQVSPAGAQANTNGLLLPWMPDHYMTLTGGPHAHDSATGHWSALDFAGGNAGGLVRSSREGTATSMCGAGGGWTRVIHPGGFSTDYYHMRNATYYNGTSIARSALLGSIGTDTCAGGSATGPHVHWSLRTYDAGYNGQYTWLNGRTIGGWAWWNGSGQYSGCGTRLGVTACPGTALYNRTG</sequence>
<dbReference type="InterPro" id="IPR016047">
    <property type="entry name" value="M23ase_b-sheet_dom"/>
</dbReference>
<accession>A0ABW8CS81</accession>
<reference evidence="4 5" key="1">
    <citation type="submission" date="2024-10" db="EMBL/GenBank/DDBJ databases">
        <title>The Natural Products Discovery Center: Release of the First 8490 Sequenced Strains for Exploring Actinobacteria Biosynthetic Diversity.</title>
        <authorList>
            <person name="Kalkreuter E."/>
            <person name="Kautsar S.A."/>
            <person name="Yang D."/>
            <person name="Bader C.D."/>
            <person name="Teijaro C.N."/>
            <person name="Fluegel L."/>
            <person name="Davis C.M."/>
            <person name="Simpson J.R."/>
            <person name="Lauterbach L."/>
            <person name="Steele A.D."/>
            <person name="Gui C."/>
            <person name="Meng S."/>
            <person name="Li G."/>
            <person name="Viehrig K."/>
            <person name="Ye F."/>
            <person name="Su P."/>
            <person name="Kiefer A.F."/>
            <person name="Nichols A."/>
            <person name="Cepeda A.J."/>
            <person name="Yan W."/>
            <person name="Fan B."/>
            <person name="Jiang Y."/>
            <person name="Adhikari A."/>
            <person name="Zheng C.-J."/>
            <person name="Schuster L."/>
            <person name="Cowan T.M."/>
            <person name="Smanski M.J."/>
            <person name="Chevrette M.G."/>
            <person name="De Carvalho L.P.S."/>
            <person name="Shen B."/>
        </authorList>
    </citation>
    <scope>NUCLEOTIDE SEQUENCE [LARGE SCALE GENOMIC DNA]</scope>
    <source>
        <strain evidence="4 5">NPDC053346</strain>
    </source>
</reference>
<proteinExistence type="predicted"/>
<evidence type="ECO:0000259" key="3">
    <source>
        <dbReference type="Pfam" id="PF01551"/>
    </source>
</evidence>
<feature type="compositionally biased region" description="Low complexity" evidence="1">
    <location>
        <begin position="24"/>
        <end position="49"/>
    </location>
</feature>
<evidence type="ECO:0000256" key="2">
    <source>
        <dbReference type="SAM" id="SignalP"/>
    </source>
</evidence>
<dbReference type="Gene3D" id="2.70.70.10">
    <property type="entry name" value="Glucose Permease (Domain IIA)"/>
    <property type="match status" value="1"/>
</dbReference>
<keyword evidence="5" id="KW-1185">Reference proteome</keyword>
<evidence type="ECO:0000313" key="4">
    <source>
        <dbReference type="EMBL" id="MFI9119656.1"/>
    </source>
</evidence>
<keyword evidence="2" id="KW-0732">Signal</keyword>
<feature type="chain" id="PRO_5045459731" evidence="2">
    <location>
        <begin position="23"/>
        <end position="373"/>
    </location>
</feature>
<protein>
    <submittedName>
        <fullName evidence="4">M23 family metallopeptidase</fullName>
        <ecNumber evidence="4">3.4.24.-</ecNumber>
    </submittedName>
</protein>
<dbReference type="EMBL" id="JBITYT010000004">
    <property type="protein sequence ID" value="MFI9119656.1"/>
    <property type="molecule type" value="Genomic_DNA"/>
</dbReference>
<name>A0ABW8CS81_STRBI</name>
<dbReference type="RefSeq" id="WP_399612836.1">
    <property type="nucleotide sequence ID" value="NZ_JBITYT010000004.1"/>
</dbReference>
<feature type="domain" description="M23ase beta-sheet core" evidence="3">
    <location>
        <begin position="235"/>
        <end position="323"/>
    </location>
</feature>
<feature type="region of interest" description="Disordered" evidence="1">
    <location>
        <begin position="24"/>
        <end position="50"/>
    </location>
</feature>
<dbReference type="CDD" id="cd12797">
    <property type="entry name" value="M23_peptidase"/>
    <property type="match status" value="1"/>
</dbReference>
<organism evidence="4 5">
    <name type="scientific">Streptomyces bikiniensis</name>
    <dbReference type="NCBI Taxonomy" id="1896"/>
    <lineage>
        <taxon>Bacteria</taxon>
        <taxon>Bacillati</taxon>
        <taxon>Actinomycetota</taxon>
        <taxon>Actinomycetes</taxon>
        <taxon>Kitasatosporales</taxon>
        <taxon>Streptomycetaceae</taxon>
        <taxon>Streptomyces</taxon>
    </lineage>
</organism>
<evidence type="ECO:0000313" key="5">
    <source>
        <dbReference type="Proteomes" id="UP001614391"/>
    </source>
</evidence>
<gene>
    <name evidence="4" type="ORF">ACIGW0_09715</name>
</gene>